<keyword evidence="1" id="KW-0472">Membrane</keyword>
<dbReference type="Proteomes" id="UP001626550">
    <property type="component" value="Unassembled WGS sequence"/>
</dbReference>
<proteinExistence type="predicted"/>
<reference evidence="2 3" key="1">
    <citation type="submission" date="2024-11" db="EMBL/GenBank/DDBJ databases">
        <title>Adaptive evolution of stress response genes in parasites aligns with host niche diversity.</title>
        <authorList>
            <person name="Hahn C."/>
            <person name="Resl P."/>
        </authorList>
    </citation>
    <scope>NUCLEOTIDE SEQUENCE [LARGE SCALE GENOMIC DNA]</scope>
    <source>
        <strain evidence="2">EGGRZ-B1_66</strain>
        <tissue evidence="2">Body</tissue>
    </source>
</reference>
<sequence length="154" mass="17829">MQTPNKTPRKSPKKCLLTPIPQSFSLKKSEFPWKHVIVSCIPKLFFFILLLLINKPQPAQETTTALTSDGKLVQLAKQLEYLDQMTNDELTALRKMISAMRLEFIKIVEQIPPSNPVQADLWELDLAIAKAVMMLINRGWWITRWDLLEPLWSQ</sequence>
<keyword evidence="1" id="KW-1133">Transmembrane helix</keyword>
<name>A0ABD2Q4C6_9PLAT</name>
<evidence type="ECO:0000256" key="1">
    <source>
        <dbReference type="SAM" id="Phobius"/>
    </source>
</evidence>
<protein>
    <submittedName>
        <fullName evidence="2">Uncharacterized protein</fullName>
    </submittedName>
</protein>
<dbReference type="AlphaFoldDB" id="A0ABD2Q4C6"/>
<keyword evidence="3" id="KW-1185">Reference proteome</keyword>
<feature type="transmembrane region" description="Helical" evidence="1">
    <location>
        <begin position="33"/>
        <end position="53"/>
    </location>
</feature>
<gene>
    <name evidence="2" type="ORF">Ciccas_008376</name>
</gene>
<dbReference type="EMBL" id="JBJKFK010001461">
    <property type="protein sequence ID" value="KAL3313026.1"/>
    <property type="molecule type" value="Genomic_DNA"/>
</dbReference>
<comment type="caution">
    <text evidence="2">The sequence shown here is derived from an EMBL/GenBank/DDBJ whole genome shotgun (WGS) entry which is preliminary data.</text>
</comment>
<evidence type="ECO:0000313" key="3">
    <source>
        <dbReference type="Proteomes" id="UP001626550"/>
    </source>
</evidence>
<organism evidence="2 3">
    <name type="scientific">Cichlidogyrus casuarinus</name>
    <dbReference type="NCBI Taxonomy" id="1844966"/>
    <lineage>
        <taxon>Eukaryota</taxon>
        <taxon>Metazoa</taxon>
        <taxon>Spiralia</taxon>
        <taxon>Lophotrochozoa</taxon>
        <taxon>Platyhelminthes</taxon>
        <taxon>Monogenea</taxon>
        <taxon>Monopisthocotylea</taxon>
        <taxon>Dactylogyridea</taxon>
        <taxon>Ancyrocephalidae</taxon>
        <taxon>Cichlidogyrus</taxon>
    </lineage>
</organism>
<keyword evidence="1" id="KW-0812">Transmembrane</keyword>
<evidence type="ECO:0000313" key="2">
    <source>
        <dbReference type="EMBL" id="KAL3313026.1"/>
    </source>
</evidence>
<accession>A0ABD2Q4C6</accession>